<dbReference type="GeneID" id="95605457"/>
<dbReference type="EMBL" id="CP084204">
    <property type="protein sequence ID" value="UZX26205.1"/>
    <property type="molecule type" value="Genomic_DNA"/>
</dbReference>
<proteinExistence type="predicted"/>
<dbReference type="Proteomes" id="UP001164506">
    <property type="component" value="Chromosome"/>
</dbReference>
<reference evidence="1" key="1">
    <citation type="submission" date="2021-09" db="EMBL/GenBank/DDBJ databases">
        <title>Complete genome sequence and metabolic characterization of Streptomyces tanashiensis DSM 731 the producer of antibacterial Kalafungin and diverse secondary metabolites.</title>
        <authorList>
            <person name="Abbasi M.N."/>
            <person name="Anwar M.N."/>
            <person name="Alam K."/>
            <person name="Shoaib M."/>
            <person name="Lin Z."/>
            <person name="Hayat M."/>
            <person name="Ali M.I."/>
            <person name="Malik H.M.T."/>
            <person name="Ahmed I."/>
            <person name="Li A."/>
            <person name="Hailong Wang H."/>
            <person name="Zhang Y."/>
        </authorList>
    </citation>
    <scope>NUCLEOTIDE SEQUENCE</scope>
    <source>
        <strain evidence="1">Kala</strain>
    </source>
</reference>
<evidence type="ECO:0000313" key="1">
    <source>
        <dbReference type="EMBL" id="UZX26205.1"/>
    </source>
</evidence>
<evidence type="ECO:0000313" key="2">
    <source>
        <dbReference type="Proteomes" id="UP001164506"/>
    </source>
</evidence>
<accession>A0ABY6R817</accession>
<organism evidence="1 2">
    <name type="scientific">Streptomyces tanashiensis</name>
    <dbReference type="NCBI Taxonomy" id="67367"/>
    <lineage>
        <taxon>Bacteria</taxon>
        <taxon>Bacillati</taxon>
        <taxon>Actinomycetota</taxon>
        <taxon>Actinomycetes</taxon>
        <taxon>Kitasatosporales</taxon>
        <taxon>Streptomycetaceae</taxon>
        <taxon>Streptomyces</taxon>
    </lineage>
</organism>
<keyword evidence="2" id="KW-1185">Reference proteome</keyword>
<protein>
    <submittedName>
        <fullName evidence="1">Uncharacterized protein</fullName>
    </submittedName>
</protein>
<sequence length="148" mass="15860">MGAAEVYGTHPEEIAALLNAVGASAMVLSFPEDRAFAALSVGRFKAWRSTRLDWSGAEVIQRSESFDADGLRRLMTSCGEADELTVVFWSNLAVPSVALAAALVADHAEAVLDCTPECWIYLTDSDVLIEFQDGEGFTAARVPHGPGR</sequence>
<name>A0ABY6R817_9ACTN</name>
<gene>
    <name evidence="1" type="ORF">LDH80_38510</name>
</gene>
<dbReference type="RefSeq" id="WP_267260307.1">
    <property type="nucleotide sequence ID" value="NZ_CP084204.1"/>
</dbReference>